<accession>A0A919E338</accession>
<dbReference type="AlphaFoldDB" id="A0A919E338"/>
<proteinExistence type="predicted"/>
<reference evidence="1" key="2">
    <citation type="submission" date="2020-09" db="EMBL/GenBank/DDBJ databases">
        <authorList>
            <person name="Sun Q."/>
            <person name="Ohkuma M."/>
        </authorList>
    </citation>
    <scope>NUCLEOTIDE SEQUENCE</scope>
    <source>
        <strain evidence="1">JCM 3302</strain>
    </source>
</reference>
<keyword evidence="2" id="KW-1185">Reference proteome</keyword>
<dbReference type="Pfam" id="PF02945">
    <property type="entry name" value="Endonuclease_7"/>
    <property type="match status" value="1"/>
</dbReference>
<dbReference type="InterPro" id="IPR004211">
    <property type="entry name" value="Endonuclease_7"/>
</dbReference>
<dbReference type="InterPro" id="IPR038563">
    <property type="entry name" value="Endonuclease_7_sf"/>
</dbReference>
<dbReference type="InterPro" id="IPR044925">
    <property type="entry name" value="His-Me_finger_sf"/>
</dbReference>
<sequence length="239" mass="27069">MRPLPFAWPDKIRPDSEGLYHPAYDTEQRYCRHCHPKCADWAGPAVDPAVVPRRARCPEDNRLWPNTVVRPWHGPLTETWTRPGKVPRWYVWWRLWGAQAGQCATCPGPPQVIDHDHTTGLVRGLLCYECNSGEAACAIELALHQHSGLCWYRQYWDDPPGVQFGWYWPDPKRQGGIESFLPEPPAWAADSAPLTVRCSRFCTAWLLRRVCGVEDLPVSAYPPVLPPVGDVGPASRRTA</sequence>
<reference evidence="1" key="1">
    <citation type="journal article" date="2014" name="Int. J. Syst. Evol. Microbiol.">
        <title>Complete genome sequence of Corynebacterium casei LMG S-19264T (=DSM 44701T), isolated from a smear-ripened cheese.</title>
        <authorList>
            <consortium name="US DOE Joint Genome Institute (JGI-PGF)"/>
            <person name="Walter F."/>
            <person name="Albersmeier A."/>
            <person name="Kalinowski J."/>
            <person name="Ruckert C."/>
        </authorList>
    </citation>
    <scope>NUCLEOTIDE SEQUENCE</scope>
    <source>
        <strain evidence="1">JCM 3302</strain>
    </source>
</reference>
<organism evidence="1 2">
    <name type="scientific">Streptomyces spiralis</name>
    <dbReference type="NCBI Taxonomy" id="66376"/>
    <lineage>
        <taxon>Bacteria</taxon>
        <taxon>Bacillati</taxon>
        <taxon>Actinomycetota</taxon>
        <taxon>Actinomycetes</taxon>
        <taxon>Kitasatosporales</taxon>
        <taxon>Streptomycetaceae</taxon>
        <taxon>Streptomyces</taxon>
    </lineage>
</organism>
<evidence type="ECO:0000313" key="2">
    <source>
        <dbReference type="Proteomes" id="UP000641386"/>
    </source>
</evidence>
<dbReference type="EMBL" id="BNBC01000053">
    <property type="protein sequence ID" value="GHF07871.1"/>
    <property type="molecule type" value="Genomic_DNA"/>
</dbReference>
<evidence type="ECO:0000313" key="1">
    <source>
        <dbReference type="EMBL" id="GHF07871.1"/>
    </source>
</evidence>
<dbReference type="Proteomes" id="UP000641386">
    <property type="component" value="Unassembled WGS sequence"/>
</dbReference>
<name>A0A919E338_9ACTN</name>
<protein>
    <submittedName>
        <fullName evidence="1">Uncharacterized protein</fullName>
    </submittedName>
</protein>
<dbReference type="SUPFAM" id="SSF54060">
    <property type="entry name" value="His-Me finger endonucleases"/>
    <property type="match status" value="1"/>
</dbReference>
<dbReference type="Gene3D" id="3.40.1800.10">
    <property type="entry name" value="His-Me finger endonucleases"/>
    <property type="match status" value="1"/>
</dbReference>
<comment type="caution">
    <text evidence="1">The sequence shown here is derived from an EMBL/GenBank/DDBJ whole genome shotgun (WGS) entry which is preliminary data.</text>
</comment>
<gene>
    <name evidence="1" type="ORF">GCM10014715_74690</name>
</gene>